<keyword evidence="2" id="KW-1185">Reference proteome</keyword>
<organism evidence="2 3">
    <name type="scientific">Steinernema glaseri</name>
    <dbReference type="NCBI Taxonomy" id="37863"/>
    <lineage>
        <taxon>Eukaryota</taxon>
        <taxon>Metazoa</taxon>
        <taxon>Ecdysozoa</taxon>
        <taxon>Nematoda</taxon>
        <taxon>Chromadorea</taxon>
        <taxon>Rhabditida</taxon>
        <taxon>Tylenchina</taxon>
        <taxon>Panagrolaimomorpha</taxon>
        <taxon>Strongyloidoidea</taxon>
        <taxon>Steinernematidae</taxon>
        <taxon>Steinernema</taxon>
    </lineage>
</organism>
<dbReference type="AlphaFoldDB" id="A0A1I7YJ30"/>
<dbReference type="Proteomes" id="UP000095287">
    <property type="component" value="Unplaced"/>
</dbReference>
<name>A0A1I7YJ30_9BILA</name>
<protein>
    <submittedName>
        <fullName evidence="3">Myb_DNA-bind_5 domain-containing protein</fullName>
    </submittedName>
</protein>
<evidence type="ECO:0000313" key="2">
    <source>
        <dbReference type="Proteomes" id="UP000095287"/>
    </source>
</evidence>
<accession>A0A1I7YJ30</accession>
<feature type="region of interest" description="Disordered" evidence="1">
    <location>
        <begin position="117"/>
        <end position="148"/>
    </location>
</feature>
<reference evidence="3" key="1">
    <citation type="submission" date="2016-11" db="UniProtKB">
        <authorList>
            <consortium name="WormBaseParasite"/>
        </authorList>
    </citation>
    <scope>IDENTIFICATION</scope>
</reference>
<feature type="region of interest" description="Disordered" evidence="1">
    <location>
        <begin position="200"/>
        <end position="220"/>
    </location>
</feature>
<dbReference type="WBParaSite" id="L893_g16840.t1">
    <property type="protein sequence ID" value="L893_g16840.t1"/>
    <property type="gene ID" value="L893_g16840"/>
</dbReference>
<evidence type="ECO:0000313" key="3">
    <source>
        <dbReference type="WBParaSite" id="L893_g16840.t1"/>
    </source>
</evidence>
<sequence length="220" mass="25222">MTFILLTCSFSTAENDQQHWLRKEVCWNAITREFRQEFSKSKMSFSGPRQLQPWRYLLSIEMTKQVRITVELCLHQCGANFKLTARTAKLLVNGGTDGEKESNGVDLFQDKSHKFRETHSDFRSTSSTSTRAEPPAETSDGNPMCSPRETSYLAPSFCTSKMKDRERTSLGCGYSKQPRLERIHMPFKGDRDTLIATKLFERRSNRSSGAEEKQEPVMDT</sequence>
<proteinExistence type="predicted"/>
<evidence type="ECO:0000256" key="1">
    <source>
        <dbReference type="SAM" id="MobiDB-lite"/>
    </source>
</evidence>